<evidence type="ECO:0000259" key="2">
    <source>
        <dbReference type="PROSITE" id="PS50158"/>
    </source>
</evidence>
<dbReference type="GO" id="GO:0008270">
    <property type="term" value="F:zinc ion binding"/>
    <property type="evidence" value="ECO:0007669"/>
    <property type="project" value="UniProtKB-KW"/>
</dbReference>
<evidence type="ECO:0000256" key="1">
    <source>
        <dbReference type="PROSITE-ProRule" id="PRU00047"/>
    </source>
</evidence>
<evidence type="ECO:0000313" key="4">
    <source>
        <dbReference type="Proteomes" id="UP001208570"/>
    </source>
</evidence>
<proteinExistence type="predicted"/>
<comment type="caution">
    <text evidence="3">The sequence shown here is derived from an EMBL/GenBank/DDBJ whole genome shotgun (WGS) entry which is preliminary data.</text>
</comment>
<dbReference type="EMBL" id="JAODUP010001793">
    <property type="protein sequence ID" value="KAK2139426.1"/>
    <property type="molecule type" value="Genomic_DNA"/>
</dbReference>
<sequence>MGTHFTEDEQQQLIQAFQSLGTKPKMDTADDLQEWMASFVQSKEANVEPDASRLSPHISSGQLTTHHYVHPPMIAVFHGDSDQKGVPFDIWKFEILTLLEEGVHSSHVITTATKKSLRGKAAEICKRLGVNASIEQILDKFEEDLLYRAKQHLSEEATNGMLLSKFNNGLLKPIKDRIRHLEGKITNFDDLRVAARKIEVELAVQKTNDVVNLKYGDTKSMKCHTKMTKATADTGDIDLPSLVCSLQSRVEELEHKKMPVPFDTTHPKVIQHKPSRRQSYSLPTCYTCGQLGHLQIGCRAVLTSGVVGKRHGVCRRGTAVDSNKHSKSPLNRILGEPNESPILLNGCEVTSLLDTRSNVSTIAEDKFKELFPDTLYQPLDEFSLNIEGAGGQKLPYSGYLEAGISIPGFSDEVSSLTLIVPNTRYDESVPVLLGTNVLNQIMNTVQQKRGVRFLQKARLPGPWYLAFKCLTIHHRELGPAKGRLCFVKTAVSQKVVILVNATFTIQGRTDKRVSLPPCLGAAEHCDKSFLPTGIEVTPNLVHFNRLKQTASQSATTYVETVCMSADAVTDFDTLDDIFDHRDWRRHQAKDSVIGSDPDSIDDHLDAGSIVDSSDEHEDQDNVDFIEVTEHTGNIPGADVEVSETQVADAEIIAPETVDEPNPELFLIMIFRKPKFEFPTNHDPCLLCV</sequence>
<reference evidence="3" key="1">
    <citation type="journal article" date="2023" name="Mol. Biol. Evol.">
        <title>Third-Generation Sequencing Reveals the Adaptive Role of the Epigenome in Three Deep-Sea Polychaetes.</title>
        <authorList>
            <person name="Perez M."/>
            <person name="Aroh O."/>
            <person name="Sun Y."/>
            <person name="Lan Y."/>
            <person name="Juniper S.K."/>
            <person name="Young C.R."/>
            <person name="Angers B."/>
            <person name="Qian P.Y."/>
        </authorList>
    </citation>
    <scope>NUCLEOTIDE SEQUENCE</scope>
    <source>
        <strain evidence="3">P08H-3</strain>
    </source>
</reference>
<keyword evidence="1" id="KW-0863">Zinc-finger</keyword>
<dbReference type="Proteomes" id="UP001208570">
    <property type="component" value="Unassembled WGS sequence"/>
</dbReference>
<dbReference type="PROSITE" id="PS50158">
    <property type="entry name" value="ZF_CCHC"/>
    <property type="match status" value="1"/>
</dbReference>
<keyword evidence="1" id="KW-0479">Metal-binding</keyword>
<accession>A0AAD9IR56</accession>
<gene>
    <name evidence="3" type="ORF">LSH36_1797g00010</name>
</gene>
<keyword evidence="4" id="KW-1185">Reference proteome</keyword>
<organism evidence="3 4">
    <name type="scientific">Paralvinella palmiformis</name>
    <dbReference type="NCBI Taxonomy" id="53620"/>
    <lineage>
        <taxon>Eukaryota</taxon>
        <taxon>Metazoa</taxon>
        <taxon>Spiralia</taxon>
        <taxon>Lophotrochozoa</taxon>
        <taxon>Annelida</taxon>
        <taxon>Polychaeta</taxon>
        <taxon>Sedentaria</taxon>
        <taxon>Canalipalpata</taxon>
        <taxon>Terebellida</taxon>
        <taxon>Terebelliformia</taxon>
        <taxon>Alvinellidae</taxon>
        <taxon>Paralvinella</taxon>
    </lineage>
</organism>
<feature type="domain" description="CCHC-type" evidence="2">
    <location>
        <begin position="285"/>
        <end position="299"/>
    </location>
</feature>
<evidence type="ECO:0000313" key="3">
    <source>
        <dbReference type="EMBL" id="KAK2139426.1"/>
    </source>
</evidence>
<dbReference type="SUPFAM" id="SSF50630">
    <property type="entry name" value="Acid proteases"/>
    <property type="match status" value="1"/>
</dbReference>
<dbReference type="GO" id="GO:0003676">
    <property type="term" value="F:nucleic acid binding"/>
    <property type="evidence" value="ECO:0007669"/>
    <property type="project" value="InterPro"/>
</dbReference>
<dbReference type="AlphaFoldDB" id="A0AAD9IR56"/>
<dbReference type="InterPro" id="IPR021109">
    <property type="entry name" value="Peptidase_aspartic_dom_sf"/>
</dbReference>
<dbReference type="InterPro" id="IPR001878">
    <property type="entry name" value="Znf_CCHC"/>
</dbReference>
<protein>
    <recommendedName>
        <fullName evidence="2">CCHC-type domain-containing protein</fullName>
    </recommendedName>
</protein>
<keyword evidence="1" id="KW-0862">Zinc</keyword>
<name>A0AAD9IR56_9ANNE</name>